<dbReference type="PRINTS" id="PR00980">
    <property type="entry name" value="TRNASYNTHALA"/>
</dbReference>
<dbReference type="FunFam" id="3.30.980.10:FF:000004">
    <property type="entry name" value="Alanine--tRNA ligase, cytoplasmic"/>
    <property type="match status" value="1"/>
</dbReference>
<evidence type="ECO:0000256" key="7">
    <source>
        <dbReference type="ARBA" id="ARBA00022833"/>
    </source>
</evidence>
<dbReference type="CDD" id="cd00673">
    <property type="entry name" value="AlaRS_core"/>
    <property type="match status" value="1"/>
</dbReference>
<dbReference type="Pfam" id="PF01411">
    <property type="entry name" value="tRNA-synt_2c"/>
    <property type="match status" value="1"/>
</dbReference>
<evidence type="ECO:0000256" key="13">
    <source>
        <dbReference type="SAM" id="Coils"/>
    </source>
</evidence>
<feature type="binding site" evidence="12">
    <location>
        <position position="666"/>
    </location>
    <ligand>
        <name>Zn(2+)</name>
        <dbReference type="ChEBI" id="CHEBI:29105"/>
    </ligand>
</feature>
<dbReference type="GO" id="GO:0002161">
    <property type="term" value="F:aminoacyl-tRNA deacylase activity"/>
    <property type="evidence" value="ECO:0007669"/>
    <property type="project" value="TreeGrafter"/>
</dbReference>
<dbReference type="PROSITE" id="PS50860">
    <property type="entry name" value="AA_TRNA_LIGASE_II_ALA"/>
    <property type="match status" value="1"/>
</dbReference>
<comment type="function">
    <text evidence="12">Catalyzes the attachment of alanine to tRNA(Ala) in a two-step reaction: alanine is first activated by ATP to form Ala-AMP and then transferred to the acceptor end of tRNA(Ala). Also edits incorrectly charged Ser-tRNA(Ala) and Gly-tRNA(Ala) via its editing domain.</text>
</comment>
<keyword evidence="13" id="KW-0175">Coiled coil</keyword>
<dbReference type="FunFam" id="2.40.30.130:FF:000001">
    <property type="entry name" value="Alanine--tRNA ligase"/>
    <property type="match status" value="1"/>
</dbReference>
<dbReference type="AlphaFoldDB" id="A0A1S9JPP3"/>
<dbReference type="HAMAP" id="MF_00036_B">
    <property type="entry name" value="Ala_tRNA_synth_B"/>
    <property type="match status" value="1"/>
</dbReference>
<evidence type="ECO:0000256" key="9">
    <source>
        <dbReference type="ARBA" id="ARBA00022884"/>
    </source>
</evidence>
<dbReference type="Pfam" id="PF02272">
    <property type="entry name" value="DHHA1"/>
    <property type="match status" value="1"/>
</dbReference>
<keyword evidence="3 12" id="KW-0820">tRNA-binding</keyword>
<comment type="domain">
    <text evidence="12">Consists of three domains; the N-terminal catalytic domain, the editing domain and the C-terminal C-Ala domain. The editing domain removes incorrectly charged amino acids, while the C-Ala domain, along with tRNA(Ala), serves as a bridge to cooperatively bring together the editing and aminoacylation centers thus stimulating deacylation of misacylated tRNAs.</text>
</comment>
<dbReference type="InterPro" id="IPR003156">
    <property type="entry name" value="DHHA1_dom"/>
</dbReference>
<keyword evidence="12" id="KW-0963">Cytoplasm</keyword>
<feature type="binding site" evidence="12">
    <location>
        <position position="564"/>
    </location>
    <ligand>
        <name>Zn(2+)</name>
        <dbReference type="ChEBI" id="CHEBI:29105"/>
    </ligand>
</feature>
<dbReference type="GO" id="GO:0000049">
    <property type="term" value="F:tRNA binding"/>
    <property type="evidence" value="ECO:0007669"/>
    <property type="project" value="UniProtKB-KW"/>
</dbReference>
<dbReference type="SUPFAM" id="SSF55186">
    <property type="entry name" value="ThrRS/AlaRS common domain"/>
    <property type="match status" value="1"/>
</dbReference>
<keyword evidence="9 12" id="KW-0694">RNA-binding</keyword>
<evidence type="ECO:0000313" key="15">
    <source>
        <dbReference type="EMBL" id="OOO84864.1"/>
    </source>
</evidence>
<sequence>MSKSTAEIRQAFLDFFHSKGHQVVASSSLVPHNDPTLLFTNAGMNQFKDVFLGLDKRNYSRATTSQRCVRAGGKHNDLENVGYTARHHTFFEMLGNFSFGDYFKHDAIQFAWELLTSEKWFALPKERLWVTVYESDDEAYEIWEKEVGIPRERIIRIGDNKGAPYASDNFWQMGDTGPCGPCTEIFYDHGDHIWGGPPGSPEEDGDRYIEIWNIVFMQFNRQADGTMEPLPKPSVDTGMGLERIAAVLQHVNSNYDIDLFRTLIQAVAKVTGATDLSNKSLRVIADHIRSCAFLIADGVMPSNENRGYVLRRIIRRAVRHGNMLGAKETFFYKLVGPLIDVMGSAGEDLKRQQAQVEQVLKTEEEQFARTLGRGLALLDEELEKLSGDTLDGETAFRLYDTYGFPVDLTADVCRERNIKVDEAGFEAAMEEQRRRAREASGFGADYNAMIRVDSASEFKGYDHLELNGKVTALFVDGKAVDAINAGQDAVVVLDQTPFYAESGGQVGDKGELKGANFSFAVEDTQKYGQAIGHIGKLAAGSLKVGDAVQADVDEARRARIRLNHSATHLMHAALRQVLGTHVSQKGSLVNDKVLRFDFSHNEAMKPEEIRAVEDLVNAQIRRNLPIETNIMDLEAAKAKGAMALFGEKYDERVRVLSMGDFSTELCGGTHASRTGDIGLFRIISESGTAAGVRRIEAVTGEGAIATVHADSDRLSEVAHLLKGDSNNLADKVRSVLERTRQLEKELQQLKEQAAAQESANLSSKAIDVNGVKLLVSELSGVEPKMLRTMVDDLKNQLGSTIIVLATVAEGKVSLIAGVSKDVTDRVKAGELIGMVAQQVGGKGGGRPDMAQAGGTDAAALPAALASVKGWVSAKLQ</sequence>
<dbReference type="Gene3D" id="3.10.310.40">
    <property type="match status" value="1"/>
</dbReference>
<comment type="caution">
    <text evidence="15">The sequence shown here is derived from an EMBL/GenBank/DDBJ whole genome shotgun (WGS) entry which is preliminary data.</text>
</comment>
<evidence type="ECO:0000256" key="5">
    <source>
        <dbReference type="ARBA" id="ARBA00022723"/>
    </source>
</evidence>
<keyword evidence="11 12" id="KW-0030">Aminoacyl-tRNA synthetase</keyword>
<evidence type="ECO:0000259" key="14">
    <source>
        <dbReference type="PROSITE" id="PS50860"/>
    </source>
</evidence>
<dbReference type="PANTHER" id="PTHR11777">
    <property type="entry name" value="ALANYL-TRNA SYNTHETASE"/>
    <property type="match status" value="1"/>
</dbReference>
<keyword evidence="8 12" id="KW-0067">ATP-binding</keyword>
<dbReference type="SUPFAM" id="SSF50447">
    <property type="entry name" value="Translation proteins"/>
    <property type="match status" value="1"/>
</dbReference>
<dbReference type="InterPro" id="IPR018162">
    <property type="entry name" value="Ala-tRNA-ligase_IIc_anticod-bd"/>
</dbReference>
<dbReference type="InterPro" id="IPR050058">
    <property type="entry name" value="Ala-tRNA_ligase"/>
</dbReference>
<dbReference type="InterPro" id="IPR045864">
    <property type="entry name" value="aa-tRNA-synth_II/BPL/LPL"/>
</dbReference>
<name>A0A1S9JPP3_SHIBO</name>
<dbReference type="SMART" id="SM00863">
    <property type="entry name" value="tRNA_SAD"/>
    <property type="match status" value="1"/>
</dbReference>
<dbReference type="SUPFAM" id="SSF101353">
    <property type="entry name" value="Putative anticodon-binding domain of alanyl-tRNA synthetase (AlaRS)"/>
    <property type="match status" value="1"/>
</dbReference>
<keyword evidence="10 12" id="KW-0648">Protein biosynthesis</keyword>
<feature type="binding site" evidence="12">
    <location>
        <position position="670"/>
    </location>
    <ligand>
        <name>Zn(2+)</name>
        <dbReference type="ChEBI" id="CHEBI:29105"/>
    </ligand>
</feature>
<comment type="catalytic activity">
    <reaction evidence="12">
        <text>tRNA(Ala) + L-alanine + ATP = L-alanyl-tRNA(Ala) + AMP + diphosphate</text>
        <dbReference type="Rhea" id="RHEA:12540"/>
        <dbReference type="Rhea" id="RHEA-COMP:9657"/>
        <dbReference type="Rhea" id="RHEA-COMP:9923"/>
        <dbReference type="ChEBI" id="CHEBI:30616"/>
        <dbReference type="ChEBI" id="CHEBI:33019"/>
        <dbReference type="ChEBI" id="CHEBI:57972"/>
        <dbReference type="ChEBI" id="CHEBI:78442"/>
        <dbReference type="ChEBI" id="CHEBI:78497"/>
        <dbReference type="ChEBI" id="CHEBI:456215"/>
        <dbReference type="EC" id="6.1.1.7"/>
    </reaction>
</comment>
<dbReference type="Gene3D" id="3.30.980.10">
    <property type="entry name" value="Threonyl-trna Synthetase, Chain A, domain 2"/>
    <property type="match status" value="1"/>
</dbReference>
<protein>
    <recommendedName>
        <fullName evidence="12">Alanine--tRNA ligase</fullName>
        <ecNumber evidence="12">6.1.1.7</ecNumber>
    </recommendedName>
    <alternativeName>
        <fullName evidence="12">Alanyl-tRNA synthetase</fullName>
        <shortName evidence="12">AlaRS</shortName>
    </alternativeName>
</protein>
<evidence type="ECO:0000256" key="11">
    <source>
        <dbReference type="ARBA" id="ARBA00023146"/>
    </source>
</evidence>
<feature type="modified residue" description="N6-acetyllysine" evidence="12">
    <location>
        <position position="74"/>
    </location>
</feature>
<evidence type="ECO:0000256" key="6">
    <source>
        <dbReference type="ARBA" id="ARBA00022741"/>
    </source>
</evidence>
<dbReference type="InterPro" id="IPR018164">
    <property type="entry name" value="Ala-tRNA-synth_IIc_N"/>
</dbReference>
<dbReference type="GO" id="GO:0008270">
    <property type="term" value="F:zinc ion binding"/>
    <property type="evidence" value="ECO:0007669"/>
    <property type="project" value="UniProtKB-UniRule"/>
</dbReference>
<dbReference type="NCBIfam" id="TIGR00344">
    <property type="entry name" value="alaS"/>
    <property type="match status" value="1"/>
</dbReference>
<dbReference type="Proteomes" id="UP000868349">
    <property type="component" value="Unassembled WGS sequence"/>
</dbReference>
<dbReference type="EMBL" id="MSJS02000005">
    <property type="protein sequence ID" value="OOO84864.1"/>
    <property type="molecule type" value="Genomic_DNA"/>
</dbReference>
<dbReference type="GO" id="GO:0045892">
    <property type="term" value="P:negative regulation of DNA-templated transcription"/>
    <property type="evidence" value="ECO:0007669"/>
    <property type="project" value="TreeGrafter"/>
</dbReference>
<dbReference type="Gene3D" id="2.40.30.130">
    <property type="match status" value="1"/>
</dbReference>
<evidence type="ECO:0000256" key="10">
    <source>
        <dbReference type="ARBA" id="ARBA00022917"/>
    </source>
</evidence>
<gene>
    <name evidence="12" type="primary">alaS</name>
    <name evidence="15" type="ORF">AJR17_000880</name>
</gene>
<dbReference type="InterPro" id="IPR009000">
    <property type="entry name" value="Transl_B-barrel_sf"/>
</dbReference>
<dbReference type="SUPFAM" id="SSF55681">
    <property type="entry name" value="Class II aaRS and biotin synthetases"/>
    <property type="match status" value="1"/>
</dbReference>
<keyword evidence="7 12" id="KW-0862">Zinc</keyword>
<dbReference type="GO" id="GO:0005524">
    <property type="term" value="F:ATP binding"/>
    <property type="evidence" value="ECO:0007669"/>
    <property type="project" value="UniProtKB-UniRule"/>
</dbReference>
<comment type="subcellular location">
    <subcellularLocation>
        <location evidence="1 12">Cytoplasm</location>
    </subcellularLocation>
</comment>
<dbReference type="Gene3D" id="3.30.930.10">
    <property type="entry name" value="Bira Bifunctional Protein, Domain 2"/>
    <property type="match status" value="1"/>
</dbReference>
<dbReference type="FunFam" id="3.30.54.20:FF:000001">
    <property type="entry name" value="Alanine--tRNA ligase"/>
    <property type="match status" value="1"/>
</dbReference>
<keyword evidence="6 12" id="KW-0547">Nucleotide-binding</keyword>
<comment type="subunit">
    <text evidence="12">Homotetramer.</text>
</comment>
<keyword evidence="5 12" id="KW-0479">Metal-binding</keyword>
<dbReference type="InterPro" id="IPR002318">
    <property type="entry name" value="Ala-tRNA-lgiase_IIc"/>
</dbReference>
<dbReference type="InterPro" id="IPR018165">
    <property type="entry name" value="Ala-tRNA-synth_IIc_core"/>
</dbReference>
<dbReference type="FunFam" id="3.10.310.40:FF:000001">
    <property type="entry name" value="Alanine--tRNA ligase"/>
    <property type="match status" value="1"/>
</dbReference>
<dbReference type="GO" id="GO:0006419">
    <property type="term" value="P:alanyl-tRNA aminoacylation"/>
    <property type="evidence" value="ECO:0007669"/>
    <property type="project" value="UniProtKB-UniRule"/>
</dbReference>
<comment type="similarity">
    <text evidence="2 12">Belongs to the class-II aminoacyl-tRNA synthetase family.</text>
</comment>
<accession>A0A1S9JPP3</accession>
<reference evidence="15" key="1">
    <citation type="submission" date="2017-02" db="EMBL/GenBank/DDBJ databases">
        <title>Shigella draft genomes.</title>
        <authorList>
            <person name="Weis A.M."/>
            <person name="Weimer B.C."/>
            <person name="Gilpin B."/>
        </authorList>
    </citation>
    <scope>NUCLEOTIDE SEQUENCE [LARGE SCALE GENOMIC DNA]</scope>
    <source>
        <strain evidence="15">BCW_4868</strain>
    </source>
</reference>
<feature type="domain" description="Alanyl-transfer RNA synthetases family profile" evidence="14">
    <location>
        <begin position="3"/>
        <end position="709"/>
    </location>
</feature>
<evidence type="ECO:0000256" key="12">
    <source>
        <dbReference type="HAMAP-Rule" id="MF_00036"/>
    </source>
</evidence>
<dbReference type="GO" id="GO:0005829">
    <property type="term" value="C:cytosol"/>
    <property type="evidence" value="ECO:0007669"/>
    <property type="project" value="TreeGrafter"/>
</dbReference>
<evidence type="ECO:0000256" key="2">
    <source>
        <dbReference type="ARBA" id="ARBA00008226"/>
    </source>
</evidence>
<organism evidence="15">
    <name type="scientific">Shigella boydii</name>
    <dbReference type="NCBI Taxonomy" id="621"/>
    <lineage>
        <taxon>Bacteria</taxon>
        <taxon>Pseudomonadati</taxon>
        <taxon>Pseudomonadota</taxon>
        <taxon>Gammaproteobacteria</taxon>
        <taxon>Enterobacterales</taxon>
        <taxon>Enterobacteriaceae</taxon>
        <taxon>Shigella</taxon>
    </lineage>
</organism>
<evidence type="ECO:0000256" key="3">
    <source>
        <dbReference type="ARBA" id="ARBA00022555"/>
    </source>
</evidence>
<dbReference type="PANTHER" id="PTHR11777:SF9">
    <property type="entry name" value="ALANINE--TRNA LIGASE, CYTOPLASMIC"/>
    <property type="match status" value="1"/>
</dbReference>
<dbReference type="Pfam" id="PF07973">
    <property type="entry name" value="tRNA_SAD"/>
    <property type="match status" value="1"/>
</dbReference>
<dbReference type="RefSeq" id="WP_075332398.1">
    <property type="nucleotide sequence ID" value="NZ_MSJS02000005.1"/>
</dbReference>
<dbReference type="InterPro" id="IPR023033">
    <property type="entry name" value="Ala_tRNA_ligase_euk/bac"/>
</dbReference>
<dbReference type="InterPro" id="IPR012947">
    <property type="entry name" value="tRNA_SAD"/>
</dbReference>
<evidence type="ECO:0000256" key="4">
    <source>
        <dbReference type="ARBA" id="ARBA00022598"/>
    </source>
</evidence>
<comment type="cofactor">
    <cofactor evidence="12">
        <name>Zn(2+)</name>
        <dbReference type="ChEBI" id="CHEBI:29105"/>
    </cofactor>
    <text evidence="12">Binds 1 zinc ion per subunit.</text>
</comment>
<keyword evidence="4 12" id="KW-0436">Ligase</keyword>
<dbReference type="InterPro" id="IPR018163">
    <property type="entry name" value="Thr/Ala-tRNA-synth_IIc_edit"/>
</dbReference>
<feature type="binding site" evidence="12">
    <location>
        <position position="568"/>
    </location>
    <ligand>
        <name>Zn(2+)</name>
        <dbReference type="ChEBI" id="CHEBI:29105"/>
    </ligand>
</feature>
<dbReference type="FunFam" id="3.30.930.10:FF:000004">
    <property type="entry name" value="Alanine--tRNA ligase"/>
    <property type="match status" value="1"/>
</dbReference>
<keyword evidence="12" id="KW-0007">Acetylation</keyword>
<dbReference type="GO" id="GO:0004813">
    <property type="term" value="F:alanine-tRNA ligase activity"/>
    <property type="evidence" value="ECO:0007669"/>
    <property type="project" value="UniProtKB-UniRule"/>
</dbReference>
<evidence type="ECO:0000256" key="1">
    <source>
        <dbReference type="ARBA" id="ARBA00004496"/>
    </source>
</evidence>
<dbReference type="EC" id="6.1.1.7" evidence="12"/>
<evidence type="ECO:0000256" key="8">
    <source>
        <dbReference type="ARBA" id="ARBA00022840"/>
    </source>
</evidence>
<proteinExistence type="inferred from homology"/>
<dbReference type="Gene3D" id="3.30.54.20">
    <property type="match status" value="1"/>
</dbReference>
<feature type="coiled-coil region" evidence="13">
    <location>
        <begin position="725"/>
        <end position="759"/>
    </location>
</feature>
<dbReference type="Gene3D" id="6.10.250.550">
    <property type="match status" value="1"/>
</dbReference>